<proteinExistence type="inferred from homology"/>
<dbReference type="InterPro" id="IPR033985">
    <property type="entry name" value="SusD-like_N"/>
</dbReference>
<sequence length="497" mass="55798">MKKYISPFFASVILLTACNLDQDPLADYSQVTVGGNTGTTNFTTKTEMQAAYDNMYTYIKNNGQEFWGLDFEVNSETRSDNAYAGSTDFPVAAVERNIQDASNGNITRDWKGYLAAVSRANIIIANVDKVPDTSLTELERKQWKAEAQILRAWMYYDMVRLWGEVPLLPAVNVPSIASFDEVNGLLYRERNSVQEVYNDIIKNLEEAVQNAPAVNSSNKFLLSSAVANALLAKVYAEIPVRDYAKTIAHCDAVIANGFSLLPDYADLFQLNEAKNDVKVRNSAESIFEISYQGAYMWVGGIVGKNYLNPKDKISWARWVAPSRDLIADFDSEGDVIRKSQSIVYEEVSYDHYYPKENYPFVYKLRSNLNSIIKLRLADILLLKAEALVATGNLNDAATLVNQVRARVKLPGLPANVTSSSDAMMAAVMKERRLELAFEGHRWFDLLRSGKVVEIMNSLNSRDPKRLTMKPFTEQTTLYPVPQSEIEANPKLTQNPGY</sequence>
<reference evidence="8 9" key="1">
    <citation type="journal article" date="2017" name="Genome Announc.">
        <title>Twelve Complete Reference Genomes of Clinical Isolates in the Capnocytophaga Genus.</title>
        <authorList>
            <person name="Villarma A."/>
            <person name="Gulvik C.A."/>
            <person name="Rowe L.A."/>
            <person name="Sheth M."/>
            <person name="Juieng P."/>
            <person name="Nicholson A.C."/>
            <person name="Loparev V.N."/>
            <person name="McQuiston J.R."/>
        </authorList>
    </citation>
    <scope>NUCLEOTIDE SEQUENCE [LARGE SCALE GENOMIC DNA]</scope>
    <source>
        <strain evidence="8 9">G7591</strain>
    </source>
</reference>
<dbReference type="RefSeq" id="WP_098028935.1">
    <property type="nucleotide sequence ID" value="NZ_CP022378.1"/>
</dbReference>
<keyword evidence="5" id="KW-0998">Cell outer membrane</keyword>
<evidence type="ECO:0000313" key="8">
    <source>
        <dbReference type="EMBL" id="ATA68316.1"/>
    </source>
</evidence>
<dbReference type="GO" id="GO:0009279">
    <property type="term" value="C:cell outer membrane"/>
    <property type="evidence" value="ECO:0007669"/>
    <property type="project" value="UniProtKB-SubCell"/>
</dbReference>
<evidence type="ECO:0000256" key="5">
    <source>
        <dbReference type="ARBA" id="ARBA00023237"/>
    </source>
</evidence>
<protein>
    <submittedName>
        <fullName evidence="8">RagB/SusD family nutrient uptake outer membrane protein</fullName>
    </submittedName>
</protein>
<evidence type="ECO:0000313" key="9">
    <source>
        <dbReference type="Proteomes" id="UP000242855"/>
    </source>
</evidence>
<accession>A0A250E9D2</accession>
<dbReference type="InterPro" id="IPR011990">
    <property type="entry name" value="TPR-like_helical_dom_sf"/>
</dbReference>
<dbReference type="Proteomes" id="UP000242855">
    <property type="component" value="Chromosome"/>
</dbReference>
<dbReference type="InterPro" id="IPR012944">
    <property type="entry name" value="SusD_RagB_dom"/>
</dbReference>
<evidence type="ECO:0000256" key="3">
    <source>
        <dbReference type="ARBA" id="ARBA00022729"/>
    </source>
</evidence>
<dbReference type="CDD" id="cd08977">
    <property type="entry name" value="SusD"/>
    <property type="match status" value="1"/>
</dbReference>
<evidence type="ECO:0000259" key="7">
    <source>
        <dbReference type="Pfam" id="PF14322"/>
    </source>
</evidence>
<name>A0A250E9D2_9FLAO</name>
<organism evidence="8 9">
    <name type="scientific">Capnocytophaga cynodegmi</name>
    <dbReference type="NCBI Taxonomy" id="28189"/>
    <lineage>
        <taxon>Bacteria</taxon>
        <taxon>Pseudomonadati</taxon>
        <taxon>Bacteroidota</taxon>
        <taxon>Flavobacteriia</taxon>
        <taxon>Flavobacteriales</taxon>
        <taxon>Flavobacteriaceae</taxon>
        <taxon>Capnocytophaga</taxon>
    </lineage>
</organism>
<keyword evidence="4" id="KW-0472">Membrane</keyword>
<dbReference type="Gene3D" id="1.25.40.390">
    <property type="match status" value="1"/>
</dbReference>
<evidence type="ECO:0000259" key="6">
    <source>
        <dbReference type="Pfam" id="PF07980"/>
    </source>
</evidence>
<dbReference type="KEGG" id="ccyn:CGC48_06545"/>
<evidence type="ECO:0000256" key="4">
    <source>
        <dbReference type="ARBA" id="ARBA00023136"/>
    </source>
</evidence>
<keyword evidence="3" id="KW-0732">Signal</keyword>
<feature type="domain" description="RagB/SusD" evidence="6">
    <location>
        <begin position="369"/>
        <end position="497"/>
    </location>
</feature>
<dbReference type="EMBL" id="CP022378">
    <property type="protein sequence ID" value="ATA68316.1"/>
    <property type="molecule type" value="Genomic_DNA"/>
</dbReference>
<comment type="subcellular location">
    <subcellularLocation>
        <location evidence="1">Cell outer membrane</location>
    </subcellularLocation>
</comment>
<gene>
    <name evidence="8" type="ORF">CGC48_06545</name>
</gene>
<evidence type="ECO:0000256" key="1">
    <source>
        <dbReference type="ARBA" id="ARBA00004442"/>
    </source>
</evidence>
<dbReference type="SUPFAM" id="SSF48452">
    <property type="entry name" value="TPR-like"/>
    <property type="match status" value="1"/>
</dbReference>
<dbReference type="PROSITE" id="PS51257">
    <property type="entry name" value="PROKAR_LIPOPROTEIN"/>
    <property type="match status" value="1"/>
</dbReference>
<dbReference type="GeneID" id="96781452"/>
<dbReference type="AlphaFoldDB" id="A0A250E9D2"/>
<evidence type="ECO:0000256" key="2">
    <source>
        <dbReference type="ARBA" id="ARBA00006275"/>
    </source>
</evidence>
<comment type="similarity">
    <text evidence="2">Belongs to the SusD family.</text>
</comment>
<feature type="domain" description="SusD-like N-terminal" evidence="7">
    <location>
        <begin position="44"/>
        <end position="235"/>
    </location>
</feature>
<dbReference type="Pfam" id="PF07980">
    <property type="entry name" value="SusD_RagB"/>
    <property type="match status" value="1"/>
</dbReference>
<dbReference type="Pfam" id="PF14322">
    <property type="entry name" value="SusD-like_3"/>
    <property type="match status" value="1"/>
</dbReference>